<feature type="compositionally biased region" description="Polar residues" evidence="12">
    <location>
        <begin position="492"/>
        <end position="507"/>
    </location>
</feature>
<evidence type="ECO:0000256" key="9">
    <source>
        <dbReference type="ARBA" id="ARBA00025661"/>
    </source>
</evidence>
<gene>
    <name evidence="16" type="primary">SSN2</name>
    <name evidence="16" type="ORF">LTR77_010281</name>
</gene>
<keyword evidence="5 11" id="KW-0805">Transcription regulation</keyword>
<evidence type="ECO:0000256" key="8">
    <source>
        <dbReference type="ARBA" id="ARBA00023242"/>
    </source>
</evidence>
<comment type="subunit">
    <text evidence="11">Component of the SRB8-11 complex, which itself associates with the Mediator complex.</text>
</comment>
<evidence type="ECO:0000256" key="1">
    <source>
        <dbReference type="ARBA" id="ARBA00004123"/>
    </source>
</evidence>
<evidence type="ECO:0000256" key="7">
    <source>
        <dbReference type="ARBA" id="ARBA00023163"/>
    </source>
</evidence>
<feature type="region of interest" description="Disordered" evidence="12">
    <location>
        <begin position="1247"/>
        <end position="1316"/>
    </location>
</feature>
<feature type="region of interest" description="Disordered" evidence="12">
    <location>
        <begin position="445"/>
        <end position="688"/>
    </location>
</feature>
<dbReference type="Proteomes" id="UP001337655">
    <property type="component" value="Unassembled WGS sequence"/>
</dbReference>
<dbReference type="InterPro" id="IPR051139">
    <property type="entry name" value="Mediator_complx_sub13"/>
</dbReference>
<keyword evidence="8 11" id="KW-0539">Nucleus</keyword>
<dbReference type="Pfam" id="PF06333">
    <property type="entry name" value="Med13_C"/>
    <property type="match status" value="1"/>
</dbReference>
<dbReference type="Pfam" id="PF18296">
    <property type="entry name" value="MID_MedPIWI"/>
    <property type="match status" value="1"/>
</dbReference>
<protein>
    <recommendedName>
        <fullName evidence="3 11">Mediator of RNA polymerase II transcription subunit 13</fullName>
    </recommendedName>
    <alternativeName>
        <fullName evidence="10 11">Mediator complex subunit 13</fullName>
    </alternativeName>
</protein>
<feature type="compositionally biased region" description="Polar residues" evidence="12">
    <location>
        <begin position="1257"/>
        <end position="1287"/>
    </location>
</feature>
<feature type="compositionally biased region" description="Acidic residues" evidence="12">
    <location>
        <begin position="640"/>
        <end position="654"/>
    </location>
</feature>
<dbReference type="GO" id="GO:0003713">
    <property type="term" value="F:transcription coactivator activity"/>
    <property type="evidence" value="ECO:0007669"/>
    <property type="project" value="TreeGrafter"/>
</dbReference>
<evidence type="ECO:0000256" key="6">
    <source>
        <dbReference type="ARBA" id="ARBA00023159"/>
    </source>
</evidence>
<feature type="compositionally biased region" description="Pro residues" evidence="12">
    <location>
        <begin position="537"/>
        <end position="549"/>
    </location>
</feature>
<dbReference type="InterPro" id="IPR041285">
    <property type="entry name" value="MID_MedPIWI"/>
</dbReference>
<comment type="similarity">
    <text evidence="2 11">Belongs to the Mediator complex subunit 13 family.</text>
</comment>
<dbReference type="Pfam" id="PF11597">
    <property type="entry name" value="Med13_N"/>
    <property type="match status" value="1"/>
</dbReference>
<evidence type="ECO:0000313" key="17">
    <source>
        <dbReference type="Proteomes" id="UP001337655"/>
    </source>
</evidence>
<feature type="region of interest" description="Disordered" evidence="12">
    <location>
        <begin position="1328"/>
        <end position="1347"/>
    </location>
</feature>
<keyword evidence="4 11" id="KW-0678">Repressor</keyword>
<reference evidence="16 17" key="1">
    <citation type="submission" date="2023-08" db="EMBL/GenBank/DDBJ databases">
        <title>Black Yeasts Isolated from many extreme environments.</title>
        <authorList>
            <person name="Coleine C."/>
            <person name="Stajich J.E."/>
            <person name="Selbmann L."/>
        </authorList>
    </citation>
    <scope>NUCLEOTIDE SEQUENCE [LARGE SCALE GENOMIC DNA]</scope>
    <source>
        <strain evidence="16 17">CCFEE 5935</strain>
    </source>
</reference>
<comment type="caution">
    <text evidence="16">The sequence shown here is derived from an EMBL/GenBank/DDBJ whole genome shotgun (WGS) entry which is preliminary data.</text>
</comment>
<evidence type="ECO:0000256" key="3">
    <source>
        <dbReference type="ARBA" id="ARBA00019618"/>
    </source>
</evidence>
<comment type="function">
    <text evidence="9 11">Component of the SRB8-11 complex. The SRB8-11 complex is a regulatory module of the Mediator complex which is itself involved in regulation of basal and activated RNA polymerase II-dependent transcription. The SRB8-11 complex may be involved in the transcriptional repression of a subset of genes regulated by Mediator. It may inhibit the association of the Mediator complex with RNA polymerase II to form the holoenzyme complex.</text>
</comment>
<evidence type="ECO:0000256" key="10">
    <source>
        <dbReference type="ARBA" id="ARBA00032008"/>
    </source>
</evidence>
<dbReference type="GeneID" id="89931610"/>
<feature type="compositionally biased region" description="Acidic residues" evidence="12">
    <location>
        <begin position="446"/>
        <end position="463"/>
    </location>
</feature>
<dbReference type="RefSeq" id="XP_064654251.1">
    <property type="nucleotide sequence ID" value="XM_064807504.1"/>
</dbReference>
<keyword evidence="7 11" id="KW-0804">Transcription</keyword>
<accession>A0AAV9NZC3</accession>
<feature type="domain" description="MID" evidence="15">
    <location>
        <begin position="906"/>
        <end position="1093"/>
    </location>
</feature>
<evidence type="ECO:0000256" key="11">
    <source>
        <dbReference type="RuleBase" id="RU364134"/>
    </source>
</evidence>
<evidence type="ECO:0000259" key="13">
    <source>
        <dbReference type="Pfam" id="PF06333"/>
    </source>
</evidence>
<keyword evidence="17" id="KW-1185">Reference proteome</keyword>
<dbReference type="PANTHER" id="PTHR48249">
    <property type="entry name" value="MEDIATOR OF RNA POLYMERASE II TRANSCRIPTION SUBUNIT 13"/>
    <property type="match status" value="1"/>
</dbReference>
<feature type="compositionally biased region" description="Basic and acidic residues" evidence="12">
    <location>
        <begin position="465"/>
        <end position="484"/>
    </location>
</feature>
<name>A0AAV9NZC3_9PEZI</name>
<evidence type="ECO:0000256" key="4">
    <source>
        <dbReference type="ARBA" id="ARBA00022491"/>
    </source>
</evidence>
<dbReference type="PANTHER" id="PTHR48249:SF3">
    <property type="entry name" value="MEDIATOR OF RNA POLYMERASE II TRANSCRIPTION SUBUNIT 13"/>
    <property type="match status" value="1"/>
</dbReference>
<evidence type="ECO:0000256" key="2">
    <source>
        <dbReference type="ARBA" id="ARBA00009354"/>
    </source>
</evidence>
<dbReference type="GO" id="GO:0045944">
    <property type="term" value="P:positive regulation of transcription by RNA polymerase II"/>
    <property type="evidence" value="ECO:0007669"/>
    <property type="project" value="TreeGrafter"/>
</dbReference>
<dbReference type="EMBL" id="JAVRRT010000022">
    <property type="protein sequence ID" value="KAK5163887.1"/>
    <property type="molecule type" value="Genomic_DNA"/>
</dbReference>
<sequence length="1448" mass="157125">MYGNDFLKACTTNVKVVEGLMDWYYTHYTYPEQEFGQDTLGRAIGELRRRNIVCSAQPNRLWVFGQTDEDILHAAELQDLPLTVQEKGLVRDTQPLDTSNGVEVKDILLEAVEGSTTYLFAMGHGMVHAGPCEWLLSPAVEEASESNGTATIIKLHTRMTESGAMYVSWTKYPSNLRPLHFFGALPGSEVFLAPSGVKARLIAQSDTKDPLPTTADRQIIRGAHWKQSVSDVLLAECIEISPEDKWSVVELSGANNTEHFIWPERLCLAHWPTTRPDLSSASDIEWQYWFNNPSYTQAGFRDPFAAAEGWFKDVTTRDMTTPAKDTAMIDNTASSSAAIAETPIATSPPFNQRQVDQQAALAGIYPTPPDGLVPGHLPVHPTSDSLSSAMQIDSTAMEEDSALPADADHAGRGNSMESAREGPTYKPHSDDLFGDITEMDFGTNEVGDEDFDYFDEPDEETEGGEGTKDTDMVEEHAAGADDNIHQPPTDMVMNSTDATPRSPNLLPSESLPDPPTVNTVPDSPVMVHEEPPAKDSPLPPFQSPAPVLHPPEKPLSPFGIKERLFPPPVPASAMSADGLSSRSHHRSTFDPVQFNEGLTFSDRYTVPNKLRAQKSSPDGPNISLPSKSKKERSKPSTSPDDADTDMYSSSEDDSYGSMTSVSEDDNMPPKLPWESKKRKRTSMQGQLQLTGPQAQGWFDDASGMDDENIVDDRQMQMLTTSIMRRPHRDATGTSTSRFVRHNSVNGKWNSASVDVAKVLALTKPELIYVAQLVCEQASSSTGAIKAAVKTMGPAADPYHKSTEASVATAVRTALDHILPSAQDCGPAKLALIKEPPPRPIAANSKAPQMSQPRMPYREGSMQLGPDFFPIPPPYVRVQRGADAWEMLPPAVDFWNALSLGPANGAKDMTSIIVLPDNADLASSAQDFMRSFSRAYESCKLGICEPEDALSLPDPGDEEDGSAYLSYENGVLKFRDTADAPPIESAMNSYRTACEQIGKAIEPAGREHPNQSVVILLVDPFETDWSTQFLCACYWRLFRYCRASTSKASQKAPRSDIVLQIIPISLLASPDGLVVLDSAQYVSLAMEVYNRCPPSSKTAASTDIGAALSIMAAPAVELSSVSPKRIAFQLTADPPSDLMHEGSVLHLAYSLSPDKLWLAVCWLDSTGRYQMTTTFCLRGRSFKDAAAEVWDRTCEIIAAREVTWRVFIVADTHIAPSIQKCWRALAISKVKKQVMHVTLIAVDDSPPIHLTPPLPAGSSEQTGQTAGQGFLTPGSTPQPGSLTVSPDASGQGHVPPTPTPAEPTAASENDPDAHLTDTADESWGMLLSPAFTSSSATPGSTAANTVPTMPNPLAKGLLFRRGNAAPTRTATPLKAMAISLHWDIRVRPGGAVDEGPARQAEMTLREVLRMYRGLALLGRMRRLGTEHGSLLPLHVACAVRGADGVNGFL</sequence>
<feature type="compositionally biased region" description="Low complexity" evidence="12">
    <location>
        <begin position="1328"/>
        <end position="1344"/>
    </location>
</feature>
<evidence type="ECO:0000256" key="5">
    <source>
        <dbReference type="ARBA" id="ARBA00023015"/>
    </source>
</evidence>
<evidence type="ECO:0000313" key="16">
    <source>
        <dbReference type="EMBL" id="KAK5163887.1"/>
    </source>
</evidence>
<dbReference type="GO" id="GO:0016592">
    <property type="term" value="C:mediator complex"/>
    <property type="evidence" value="ECO:0007669"/>
    <property type="project" value="InterPro"/>
</dbReference>
<comment type="subcellular location">
    <subcellularLocation>
        <location evidence="1 11">Nucleus</location>
    </subcellularLocation>
</comment>
<feature type="region of interest" description="Disordered" evidence="12">
    <location>
        <begin position="394"/>
        <end position="428"/>
    </location>
</feature>
<evidence type="ECO:0000256" key="12">
    <source>
        <dbReference type="SAM" id="MobiDB-lite"/>
    </source>
</evidence>
<organism evidence="16 17">
    <name type="scientific">Saxophila tyrrhenica</name>
    <dbReference type="NCBI Taxonomy" id="1690608"/>
    <lineage>
        <taxon>Eukaryota</taxon>
        <taxon>Fungi</taxon>
        <taxon>Dikarya</taxon>
        <taxon>Ascomycota</taxon>
        <taxon>Pezizomycotina</taxon>
        <taxon>Dothideomycetes</taxon>
        <taxon>Dothideomycetidae</taxon>
        <taxon>Mycosphaerellales</taxon>
        <taxon>Extremaceae</taxon>
        <taxon>Saxophila</taxon>
    </lineage>
</organism>
<feature type="domain" description="Mediator complex subunit Med13 N-terminal" evidence="14">
    <location>
        <begin position="5"/>
        <end position="270"/>
    </location>
</feature>
<proteinExistence type="inferred from homology"/>
<keyword evidence="6 11" id="KW-0010">Activator</keyword>
<dbReference type="InterPro" id="IPR009401">
    <property type="entry name" value="Med13_C"/>
</dbReference>
<evidence type="ECO:0000259" key="15">
    <source>
        <dbReference type="Pfam" id="PF18296"/>
    </source>
</evidence>
<evidence type="ECO:0000259" key="14">
    <source>
        <dbReference type="Pfam" id="PF11597"/>
    </source>
</evidence>
<dbReference type="InterPro" id="IPR021643">
    <property type="entry name" value="Mediator_Med13_N"/>
</dbReference>
<feature type="domain" description="Mediator complex subunit Med13 C-terminal" evidence="13">
    <location>
        <begin position="1112"/>
        <end position="1437"/>
    </location>
</feature>